<dbReference type="Pfam" id="PF08240">
    <property type="entry name" value="ADH_N"/>
    <property type="match status" value="1"/>
</dbReference>
<dbReference type="InterPro" id="IPR036291">
    <property type="entry name" value="NAD(P)-bd_dom_sf"/>
</dbReference>
<dbReference type="GO" id="GO:0016491">
    <property type="term" value="F:oxidoreductase activity"/>
    <property type="evidence" value="ECO:0007669"/>
    <property type="project" value="UniProtKB-KW"/>
</dbReference>
<keyword evidence="1" id="KW-0479">Metal-binding</keyword>
<keyword evidence="2" id="KW-0862">Zinc</keyword>
<dbReference type="Gene3D" id="3.40.50.720">
    <property type="entry name" value="NAD(P)-binding Rossmann-like Domain"/>
    <property type="match status" value="1"/>
</dbReference>
<organism evidence="5 6">
    <name type="scientific">bacterium (Candidatus Blackallbacteria) CG17_big_fil_post_rev_8_21_14_2_50_48_46</name>
    <dbReference type="NCBI Taxonomy" id="2014261"/>
    <lineage>
        <taxon>Bacteria</taxon>
        <taxon>Candidatus Blackallbacteria</taxon>
    </lineage>
</organism>
<dbReference type="PANTHER" id="PTHR43401:SF2">
    <property type="entry name" value="L-THREONINE 3-DEHYDROGENASE"/>
    <property type="match status" value="1"/>
</dbReference>
<dbReference type="InterPro" id="IPR020843">
    <property type="entry name" value="ER"/>
</dbReference>
<reference evidence="5 6" key="1">
    <citation type="submission" date="2017-09" db="EMBL/GenBank/DDBJ databases">
        <title>Depth-based differentiation of microbial function through sediment-hosted aquifers and enrichment of novel symbionts in the deep terrestrial subsurface.</title>
        <authorList>
            <person name="Probst A.J."/>
            <person name="Ladd B."/>
            <person name="Jarett J.K."/>
            <person name="Geller-Mcgrath D.E."/>
            <person name="Sieber C.M."/>
            <person name="Emerson J.B."/>
            <person name="Anantharaman K."/>
            <person name="Thomas B.C."/>
            <person name="Malmstrom R."/>
            <person name="Stieglmeier M."/>
            <person name="Klingl A."/>
            <person name="Woyke T."/>
            <person name="Ryan C.M."/>
            <person name="Banfield J.F."/>
        </authorList>
    </citation>
    <scope>NUCLEOTIDE SEQUENCE [LARGE SCALE GENOMIC DNA]</scope>
    <source>
        <strain evidence="5">CG17_big_fil_post_rev_8_21_14_2_50_48_46</strain>
    </source>
</reference>
<dbReference type="SUPFAM" id="SSF51735">
    <property type="entry name" value="NAD(P)-binding Rossmann-fold domains"/>
    <property type="match status" value="1"/>
</dbReference>
<sequence length="308" mass="33431">MTEMQALIKAKGTVSLQSAAQPQLTGLDQVLIRVHTAGLCRTDLAVMRGLLPTPEPLIPGHEFSGTVIAVSEGVKDLNPGQRVTAMPVLPCFSCYACRARQHENCLQAQILGVHCDGAFAEYLVLPAAQVYALPDSLSWEAGAFAEPVAAAAAILDAPISVQMTGAILGRGRIAELSERLLRSQGFDKILRVEKASDLEPDACDWMIETGLATGDLSPLLKSLRPGGQLIVKSRHLPQLELSPALLIQRRIRLQGVYYGSFAWAIQWLEAHQSRLQDLWGAVLPAQQWEKAIALAEAGESAKIFLRWN</sequence>
<accession>A0A2M7G3M6</accession>
<dbReference type="GO" id="GO:0046872">
    <property type="term" value="F:metal ion binding"/>
    <property type="evidence" value="ECO:0007669"/>
    <property type="project" value="UniProtKB-KW"/>
</dbReference>
<dbReference type="PANTHER" id="PTHR43401">
    <property type="entry name" value="L-THREONINE 3-DEHYDROGENASE"/>
    <property type="match status" value="1"/>
</dbReference>
<feature type="domain" description="Enoyl reductase (ER)" evidence="4">
    <location>
        <begin position="12"/>
        <end position="305"/>
    </location>
</feature>
<protein>
    <recommendedName>
        <fullName evidence="4">Enoyl reductase (ER) domain-containing protein</fullName>
    </recommendedName>
</protein>
<proteinExistence type="predicted"/>
<keyword evidence="3" id="KW-0560">Oxidoreductase</keyword>
<evidence type="ECO:0000256" key="1">
    <source>
        <dbReference type="ARBA" id="ARBA00022723"/>
    </source>
</evidence>
<evidence type="ECO:0000259" key="4">
    <source>
        <dbReference type="SMART" id="SM00829"/>
    </source>
</evidence>
<evidence type="ECO:0000256" key="2">
    <source>
        <dbReference type="ARBA" id="ARBA00022833"/>
    </source>
</evidence>
<name>A0A2M7G3M6_9BACT</name>
<dbReference type="Gene3D" id="3.90.180.10">
    <property type="entry name" value="Medium-chain alcohol dehydrogenases, catalytic domain"/>
    <property type="match status" value="2"/>
</dbReference>
<dbReference type="InterPro" id="IPR013154">
    <property type="entry name" value="ADH-like_N"/>
</dbReference>
<evidence type="ECO:0000313" key="6">
    <source>
        <dbReference type="Proteomes" id="UP000231019"/>
    </source>
</evidence>
<evidence type="ECO:0000313" key="5">
    <source>
        <dbReference type="EMBL" id="PIW16472.1"/>
    </source>
</evidence>
<comment type="caution">
    <text evidence="5">The sequence shown here is derived from an EMBL/GenBank/DDBJ whole genome shotgun (WGS) entry which is preliminary data.</text>
</comment>
<dbReference type="InterPro" id="IPR050129">
    <property type="entry name" value="Zn_alcohol_dh"/>
</dbReference>
<dbReference type="InterPro" id="IPR011032">
    <property type="entry name" value="GroES-like_sf"/>
</dbReference>
<evidence type="ECO:0000256" key="3">
    <source>
        <dbReference type="ARBA" id="ARBA00023002"/>
    </source>
</evidence>
<gene>
    <name evidence="5" type="ORF">COW36_11930</name>
</gene>
<dbReference type="Proteomes" id="UP000231019">
    <property type="component" value="Unassembled WGS sequence"/>
</dbReference>
<dbReference type="AlphaFoldDB" id="A0A2M7G3M6"/>
<dbReference type="SMART" id="SM00829">
    <property type="entry name" value="PKS_ER"/>
    <property type="match status" value="1"/>
</dbReference>
<dbReference type="SUPFAM" id="SSF50129">
    <property type="entry name" value="GroES-like"/>
    <property type="match status" value="1"/>
</dbReference>
<dbReference type="EMBL" id="PFFQ01000037">
    <property type="protein sequence ID" value="PIW16472.1"/>
    <property type="molecule type" value="Genomic_DNA"/>
</dbReference>